<dbReference type="AlphaFoldDB" id="A0A1G7GEM9"/>
<evidence type="ECO:0000313" key="3">
    <source>
        <dbReference type="Proteomes" id="UP000323502"/>
    </source>
</evidence>
<dbReference type="EMBL" id="WSUT01000005">
    <property type="protein sequence ID" value="MWC42840.1"/>
    <property type="molecule type" value="Genomic_DNA"/>
</dbReference>
<accession>A0A1G7GEM9</accession>
<dbReference type="Gene3D" id="3.50.50.60">
    <property type="entry name" value="FAD/NAD(P)-binding domain"/>
    <property type="match status" value="3"/>
</dbReference>
<proteinExistence type="predicted"/>
<dbReference type="OrthoDB" id="462203at2"/>
<dbReference type="Proteomes" id="UP000323502">
    <property type="component" value="Unassembled WGS sequence"/>
</dbReference>
<dbReference type="RefSeq" id="WP_149681263.1">
    <property type="nucleotide sequence ID" value="NZ_FNBI01000001.1"/>
</dbReference>
<name>A0A1G7GEM9_9SPHN</name>
<reference evidence="1 4" key="2">
    <citation type="submission" date="2019-12" db="EMBL/GenBank/DDBJ databases">
        <authorList>
            <person name="Zheng J."/>
        </authorList>
    </citation>
    <scope>NUCLEOTIDE SEQUENCE [LARGE SCALE GENOMIC DNA]</scope>
    <source>
        <strain evidence="1 4">DSM 27347</strain>
    </source>
</reference>
<evidence type="ECO:0000313" key="4">
    <source>
        <dbReference type="Proteomes" id="UP000436801"/>
    </source>
</evidence>
<organism evidence="2 3">
    <name type="scientific">Sphingomonas carotinifaciens</name>
    <dbReference type="NCBI Taxonomy" id="1166323"/>
    <lineage>
        <taxon>Bacteria</taxon>
        <taxon>Pseudomonadati</taxon>
        <taxon>Pseudomonadota</taxon>
        <taxon>Alphaproteobacteria</taxon>
        <taxon>Sphingomonadales</taxon>
        <taxon>Sphingomonadaceae</taxon>
        <taxon>Sphingomonas</taxon>
    </lineage>
</organism>
<gene>
    <name evidence="1" type="ORF">GQR91_04095</name>
    <name evidence="2" type="ORF">SAMN05216557_101847</name>
</gene>
<sequence length="424" mass="45047">MNRQNRVRSVTILGGGPVAGIAALGFAQALPGARIDWIMRPVDPAALTDRLPATLPSSAPVLEQLELDEADLVAYAGATHRLGERFLGWGPADYITSEGQPMPLGVAGALHHHHALAPRHPLHRYRPAAVLADAGRFVHPTAPDGPLGFHDYGLRFDPDAITPFLADRATRAGVRIASGDGVDADLIVDATGPASAPDWIDWTDALPATTLTLAETTGTAPDPCDTYRATDTGWQATWPLAQRTLTGTATLGTGPIRPGRRAEPWQGNRLALGDAAAVMGPLCWTGFALALANLSLALSLLPGRDMPPLLLAEYNRRASLRADRLADLLSAHHHLAGHAPPRPGLAHTLAQFARRGFLPHFEEESVGPERWLAVLAATIRPARPDPIALSAPAPAPLDHLHATLAALPARLPPYPAYLARMRHA</sequence>
<evidence type="ECO:0000313" key="1">
    <source>
        <dbReference type="EMBL" id="MWC42840.1"/>
    </source>
</evidence>
<keyword evidence="3" id="KW-1185">Reference proteome</keyword>
<dbReference type="InterPro" id="IPR036188">
    <property type="entry name" value="FAD/NAD-bd_sf"/>
</dbReference>
<dbReference type="SUPFAM" id="SSF51905">
    <property type="entry name" value="FAD/NAD(P)-binding domain"/>
    <property type="match status" value="1"/>
</dbReference>
<dbReference type="Proteomes" id="UP000436801">
    <property type="component" value="Unassembled WGS sequence"/>
</dbReference>
<reference evidence="2 3" key="1">
    <citation type="submission" date="2016-10" db="EMBL/GenBank/DDBJ databases">
        <authorList>
            <person name="Varghese N."/>
            <person name="Submissions S."/>
        </authorList>
    </citation>
    <scope>NUCLEOTIDE SEQUENCE [LARGE SCALE GENOMIC DNA]</scope>
    <source>
        <strain evidence="2 3">S7-754</strain>
    </source>
</reference>
<evidence type="ECO:0000313" key="2">
    <source>
        <dbReference type="EMBL" id="SDE86608.1"/>
    </source>
</evidence>
<dbReference type="Pfam" id="PF04820">
    <property type="entry name" value="Trp_halogenase"/>
    <property type="match status" value="2"/>
</dbReference>
<dbReference type="InterPro" id="IPR006905">
    <property type="entry name" value="Flavin_halogenase"/>
</dbReference>
<dbReference type="EMBL" id="FNBI01000001">
    <property type="protein sequence ID" value="SDE86608.1"/>
    <property type="molecule type" value="Genomic_DNA"/>
</dbReference>
<protein>
    <submittedName>
        <fullName evidence="2">Tryptophan halogenase</fullName>
    </submittedName>
</protein>
<dbReference type="GO" id="GO:0004497">
    <property type="term" value="F:monooxygenase activity"/>
    <property type="evidence" value="ECO:0007669"/>
    <property type="project" value="InterPro"/>
</dbReference>